<dbReference type="OrthoDB" id="642680at2"/>
<feature type="domain" description="DUF2157" evidence="2">
    <location>
        <begin position="21"/>
        <end position="161"/>
    </location>
</feature>
<keyword evidence="1" id="KW-0812">Transmembrane</keyword>
<feature type="transmembrane region" description="Helical" evidence="1">
    <location>
        <begin position="51"/>
        <end position="72"/>
    </location>
</feature>
<feature type="transmembrane region" description="Helical" evidence="1">
    <location>
        <begin position="384"/>
        <end position="401"/>
    </location>
</feature>
<sequence length="436" mass="49262">MIRFVLNPILLIMSILKEIPKLIEANVISQSTADDIIQYYNSKKQASPNKLLAIFGTLGAILIGLGIILIVAHNWDNFARPLKTSLALLPLIIGQVACGYTILKKKSSQAWREASVSFLFFALGSCISLISQIYNIPGELGSFLFIWMILFLPIPFVMNSSIGSLLFLMGSSFYAINIGYWEHPDTISYWYILFISATLLFYLYQIKQKPESNSISFHNWMIPLSLIVCLGTFADSHEEIMYLAYMSLFGIFTLVGSRDFFTKRSAINNGFKIMGWIGSIVILLMLSFDDMWVGIRREIYDYASLKNAPEVYATFLTSIIAIFLVYQNWAKNKLKANETLFFVLILIFLLSSQSSFAFILVNLLVFALGLITIVSGTTQRNLKLMNSGLLIITALIICRFFDTDLSFVVRGILFLSIGFGFFIANYQLLKLKKHDA</sequence>
<feature type="transmembrane region" description="Helical" evidence="1">
    <location>
        <begin position="311"/>
        <end position="329"/>
    </location>
</feature>
<feature type="transmembrane region" description="Helical" evidence="1">
    <location>
        <begin position="341"/>
        <end position="372"/>
    </location>
</feature>
<evidence type="ECO:0000256" key="1">
    <source>
        <dbReference type="SAM" id="Phobius"/>
    </source>
</evidence>
<keyword evidence="1" id="KW-1133">Transmembrane helix</keyword>
<organism evidence="3 4">
    <name type="scientific">Marinifilum breve</name>
    <dbReference type="NCBI Taxonomy" id="2184082"/>
    <lineage>
        <taxon>Bacteria</taxon>
        <taxon>Pseudomonadati</taxon>
        <taxon>Bacteroidota</taxon>
        <taxon>Bacteroidia</taxon>
        <taxon>Marinilabiliales</taxon>
        <taxon>Marinifilaceae</taxon>
    </lineage>
</organism>
<feature type="transmembrane region" description="Helical" evidence="1">
    <location>
        <begin position="216"/>
        <end position="234"/>
    </location>
</feature>
<gene>
    <name evidence="3" type="ORF">DF185_19495</name>
</gene>
<evidence type="ECO:0000313" key="3">
    <source>
        <dbReference type="EMBL" id="PXX96828.1"/>
    </source>
</evidence>
<evidence type="ECO:0000259" key="2">
    <source>
        <dbReference type="Pfam" id="PF09925"/>
    </source>
</evidence>
<feature type="transmembrane region" description="Helical" evidence="1">
    <location>
        <begin position="140"/>
        <end position="158"/>
    </location>
</feature>
<name>A0A2V3ZSJ8_9BACT</name>
<feature type="transmembrane region" description="Helical" evidence="1">
    <location>
        <begin position="240"/>
        <end position="261"/>
    </location>
</feature>
<feature type="transmembrane region" description="Helical" evidence="1">
    <location>
        <begin position="84"/>
        <end position="103"/>
    </location>
</feature>
<dbReference type="RefSeq" id="WP_110362790.1">
    <property type="nucleotide sequence ID" value="NZ_QFLI01000011.1"/>
</dbReference>
<keyword evidence="4" id="KW-1185">Reference proteome</keyword>
<reference evidence="3 4" key="1">
    <citation type="submission" date="2018-05" db="EMBL/GenBank/DDBJ databases">
        <title>Marinifilum breve JC075T sp. nov., a marine bacterium isolated from Yongle Blue Hole in the South China Sea.</title>
        <authorList>
            <person name="Fu T."/>
        </authorList>
    </citation>
    <scope>NUCLEOTIDE SEQUENCE [LARGE SCALE GENOMIC DNA]</scope>
    <source>
        <strain evidence="3 4">JC075</strain>
    </source>
</reference>
<dbReference type="Pfam" id="PF09925">
    <property type="entry name" value="DUF2157"/>
    <property type="match status" value="1"/>
</dbReference>
<dbReference type="EMBL" id="QFLI01000011">
    <property type="protein sequence ID" value="PXX96828.1"/>
    <property type="molecule type" value="Genomic_DNA"/>
</dbReference>
<keyword evidence="1" id="KW-0472">Membrane</keyword>
<comment type="caution">
    <text evidence="3">The sequence shown here is derived from an EMBL/GenBank/DDBJ whole genome shotgun (WGS) entry which is preliminary data.</text>
</comment>
<evidence type="ECO:0000313" key="4">
    <source>
        <dbReference type="Proteomes" id="UP000248079"/>
    </source>
</evidence>
<protein>
    <recommendedName>
        <fullName evidence="2">DUF2157 domain-containing protein</fullName>
    </recommendedName>
</protein>
<feature type="transmembrane region" description="Helical" evidence="1">
    <location>
        <begin position="408"/>
        <end position="429"/>
    </location>
</feature>
<feature type="transmembrane region" description="Helical" evidence="1">
    <location>
        <begin position="115"/>
        <end position="134"/>
    </location>
</feature>
<proteinExistence type="predicted"/>
<feature type="transmembrane region" description="Helical" evidence="1">
    <location>
        <begin position="187"/>
        <end position="204"/>
    </location>
</feature>
<accession>A0A2V3ZSJ8</accession>
<dbReference type="InterPro" id="IPR018677">
    <property type="entry name" value="DUF2157"/>
</dbReference>
<dbReference type="AlphaFoldDB" id="A0A2V3ZSJ8"/>
<feature type="transmembrane region" description="Helical" evidence="1">
    <location>
        <begin position="273"/>
        <end position="295"/>
    </location>
</feature>
<dbReference type="Proteomes" id="UP000248079">
    <property type="component" value="Unassembled WGS sequence"/>
</dbReference>